<organism evidence="2 3">
    <name type="scientific">Streptococcus gallolyticus</name>
    <dbReference type="NCBI Taxonomy" id="315405"/>
    <lineage>
        <taxon>Bacteria</taxon>
        <taxon>Bacillati</taxon>
        <taxon>Bacillota</taxon>
        <taxon>Bacilli</taxon>
        <taxon>Lactobacillales</taxon>
        <taxon>Streptococcaceae</taxon>
        <taxon>Streptococcus</taxon>
    </lineage>
</organism>
<keyword evidence="1" id="KW-0812">Transmembrane</keyword>
<evidence type="ECO:0000256" key="1">
    <source>
        <dbReference type="SAM" id="Phobius"/>
    </source>
</evidence>
<feature type="transmembrane region" description="Helical" evidence="1">
    <location>
        <begin position="176"/>
        <end position="197"/>
    </location>
</feature>
<accession>A0AA94M0W2</accession>
<feature type="transmembrane region" description="Helical" evidence="1">
    <location>
        <begin position="12"/>
        <end position="32"/>
    </location>
</feature>
<evidence type="ECO:0000313" key="3">
    <source>
        <dbReference type="Proteomes" id="UP000249013"/>
    </source>
</evidence>
<feature type="transmembrane region" description="Helical" evidence="1">
    <location>
        <begin position="203"/>
        <end position="225"/>
    </location>
</feature>
<evidence type="ECO:0000313" key="2">
    <source>
        <dbReference type="EMBL" id="SQG78596.1"/>
    </source>
</evidence>
<dbReference type="RefSeq" id="WP_077496149.1">
    <property type="nucleotide sequence ID" value="NZ_LS483409.1"/>
</dbReference>
<dbReference type="Proteomes" id="UP000249013">
    <property type="component" value="Chromosome 1"/>
</dbReference>
<evidence type="ECO:0008006" key="4">
    <source>
        <dbReference type="Google" id="ProtNLM"/>
    </source>
</evidence>
<dbReference type="InterPro" id="IPR025671">
    <property type="entry name" value="HXXEE"/>
</dbReference>
<feature type="transmembrane region" description="Helical" evidence="1">
    <location>
        <begin position="44"/>
        <end position="60"/>
    </location>
</feature>
<reference evidence="2 3" key="1">
    <citation type="submission" date="2018-06" db="EMBL/GenBank/DDBJ databases">
        <authorList>
            <consortium name="Pathogen Informatics"/>
            <person name="Doyle S."/>
        </authorList>
    </citation>
    <scope>NUCLEOTIDE SEQUENCE [LARGE SCALE GENOMIC DNA]</scope>
    <source>
        <strain evidence="2 3">NCTC13773</strain>
    </source>
</reference>
<sequence length="235" mass="26510">MSSTNWIYQVWPWTGLGFALSILILLLCTDFFRQDFSKSRWRDTAWLAWLGTFCYLFHNVEEYGVDMFGNFFPFPDTMEAMVGFAPPLIFYMAVNISMFWFASPIAAKMARKYPLMGMGMFGELFINAISHLIPIVTGTGYTAGTLTAVVIFLPASFWAFYVGFGKGEGKFTWKAFATIILIAIVNHLVMFVGLTLFQNGLYGTTGLVIFEILNATSALAMWYAADHFLGRRRGV</sequence>
<protein>
    <recommendedName>
        <fullName evidence="4">HXXEE domain-containing protein</fullName>
    </recommendedName>
</protein>
<keyword evidence="1" id="KW-0472">Membrane</keyword>
<dbReference type="Pfam" id="PF13787">
    <property type="entry name" value="HXXEE"/>
    <property type="match status" value="1"/>
</dbReference>
<proteinExistence type="predicted"/>
<name>A0AA94M0W2_9STRE</name>
<keyword evidence="1" id="KW-1133">Transmembrane helix</keyword>
<feature type="transmembrane region" description="Helical" evidence="1">
    <location>
        <begin position="80"/>
        <end position="101"/>
    </location>
</feature>
<feature type="transmembrane region" description="Helical" evidence="1">
    <location>
        <begin position="141"/>
        <end position="164"/>
    </location>
</feature>
<dbReference type="AlphaFoldDB" id="A0AA94M0W2"/>
<gene>
    <name evidence="2" type="ORF">NCTC13773_00362</name>
</gene>
<feature type="transmembrane region" description="Helical" evidence="1">
    <location>
        <begin position="113"/>
        <end position="135"/>
    </location>
</feature>
<dbReference type="EMBL" id="LS483409">
    <property type="protein sequence ID" value="SQG78596.1"/>
    <property type="molecule type" value="Genomic_DNA"/>
</dbReference>